<dbReference type="AlphaFoldDB" id="A0A507D0S8"/>
<gene>
    <name evidence="1" type="ORF">SeLEV6574_g04161</name>
</gene>
<accession>A0A507D0S8</accession>
<dbReference type="OrthoDB" id="2180360at2759"/>
<proteinExistence type="predicted"/>
<name>A0A507D0S8_9FUNG</name>
<evidence type="ECO:0000313" key="2">
    <source>
        <dbReference type="Proteomes" id="UP000320475"/>
    </source>
</evidence>
<dbReference type="EMBL" id="QEAM01000159">
    <property type="protein sequence ID" value="TPX44997.1"/>
    <property type="molecule type" value="Genomic_DNA"/>
</dbReference>
<protein>
    <submittedName>
        <fullName evidence="1">Uncharacterized protein</fullName>
    </submittedName>
</protein>
<sequence>MAAAHWCVDTELAQTGESRRGMDEFTRSNLQLPSSCNIPTLTQASGPAVLQGQFYNYFSETDPNLQVQVQVQAQRQPNEPAHLQAANAKADQPVNDQGTVLTGGPGDHCWGEPPTLQVGFDVKYNGSHPAAETGLPFLVVCASMGGSPVNLECSGGWNFENKGSVIVNGANCAQMQTQDDQSNIGCHTHVTPVNNGTAKLDCAQITLSVTSSLNGTEVPTVLIPKNGKTGTTAQSALPPAALPTNAAALSPNATVTVTLPLQPPERCNPAQGDATKSVKRLGFMGVTVESSATKGAHQPMDDSPEGLVHVECAFTVPMLEVSGVSALDTPSVSSGKFAYNMIDDGPNQVWHGAFQTPCDTKTGKEETEIKITGCTCTSKVGPCVANIK</sequence>
<reference evidence="1 2" key="1">
    <citation type="journal article" date="2019" name="Sci. Rep.">
        <title>Comparative genomics of chytrid fungi reveal insights into the obligate biotrophic and pathogenic lifestyle of Synchytrium endobioticum.</title>
        <authorList>
            <person name="van de Vossenberg B.T.L.H."/>
            <person name="Warris S."/>
            <person name="Nguyen H.D.T."/>
            <person name="van Gent-Pelzer M.P.E."/>
            <person name="Joly D.L."/>
            <person name="van de Geest H.C."/>
            <person name="Bonants P.J.M."/>
            <person name="Smith D.S."/>
            <person name="Levesque C.A."/>
            <person name="van der Lee T.A.J."/>
        </authorList>
    </citation>
    <scope>NUCLEOTIDE SEQUENCE [LARGE SCALE GENOMIC DNA]</scope>
    <source>
        <strain evidence="1 2">LEV6574</strain>
    </source>
</reference>
<evidence type="ECO:0000313" key="1">
    <source>
        <dbReference type="EMBL" id="TPX44997.1"/>
    </source>
</evidence>
<organism evidence="1 2">
    <name type="scientific">Synchytrium endobioticum</name>
    <dbReference type="NCBI Taxonomy" id="286115"/>
    <lineage>
        <taxon>Eukaryota</taxon>
        <taxon>Fungi</taxon>
        <taxon>Fungi incertae sedis</taxon>
        <taxon>Chytridiomycota</taxon>
        <taxon>Chytridiomycota incertae sedis</taxon>
        <taxon>Chytridiomycetes</taxon>
        <taxon>Synchytriales</taxon>
        <taxon>Synchytriaceae</taxon>
        <taxon>Synchytrium</taxon>
    </lineage>
</organism>
<dbReference type="Proteomes" id="UP000320475">
    <property type="component" value="Unassembled WGS sequence"/>
</dbReference>
<comment type="caution">
    <text evidence="1">The sequence shown here is derived from an EMBL/GenBank/DDBJ whole genome shotgun (WGS) entry which is preliminary data.</text>
</comment>
<dbReference type="VEuPathDB" id="FungiDB:SeMB42_g03417"/>